<reference evidence="2" key="6">
    <citation type="journal article" date="2002" name="Nature">
        <title>Analysis of the mouse transcriptome based on functional annotation of 60,770 full-length cDNAs.</title>
        <authorList>
            <consortium name="The FANTOM Consortium and the RIKEN Genome Exploration Research Group Phase I and II Team"/>
        </authorList>
    </citation>
    <scope>NUCLEOTIDE SEQUENCE</scope>
    <source>
        <strain evidence="2">C57BL/6J</strain>
        <tissue evidence="2">Retina</tissue>
    </source>
</reference>
<name>Q8C8W8_MOUSE</name>
<dbReference type="MGI" id="MGI:3642885">
    <property type="gene designation" value="Gm9979"/>
</dbReference>
<reference evidence="2" key="4">
    <citation type="journal article" date="2001" name="Nature">
        <title>Functional annotation of a full-length mouse cDNA collection.</title>
        <authorList>
            <consortium name="The RIKEN Genome Exploration Research Group Phase II Team and the FANTOM Consortium"/>
        </authorList>
    </citation>
    <scope>NUCLEOTIDE SEQUENCE</scope>
    <source>
        <strain evidence="2">C57BL/6J</strain>
        <tissue evidence="2">Retina</tissue>
    </source>
</reference>
<dbReference type="AGR" id="MGI:3642885"/>
<reference evidence="2" key="3">
    <citation type="journal article" date="2000" name="Genome Res.">
        <title>RIKEN integrated sequence analysis (RISA) system--384-format sequencing pipeline with 384 multicapillary sequencer.</title>
        <authorList>
            <person name="Shibata K."/>
            <person name="Itoh M."/>
            <person name="Aizawa K."/>
            <person name="Nagaoka S."/>
            <person name="Sasaki N."/>
            <person name="Carninci P."/>
            <person name="Konno H."/>
            <person name="Akiyama J."/>
            <person name="Nishi K."/>
            <person name="Kitsunai T."/>
            <person name="Tashiro H."/>
            <person name="Itoh M."/>
            <person name="Sumi N."/>
            <person name="Ishii Y."/>
            <person name="Nakamura S."/>
            <person name="Hazama M."/>
            <person name="Nishine T."/>
            <person name="Harada A."/>
            <person name="Yamamoto R."/>
            <person name="Matsumoto H."/>
            <person name="Sakaguchi S."/>
            <person name="Ikegami T."/>
            <person name="Kashiwagi K."/>
            <person name="Fujiwake S."/>
            <person name="Inoue K."/>
            <person name="Togawa Y."/>
            <person name="Izawa M."/>
            <person name="Ohara E."/>
            <person name="Watahiki M."/>
            <person name="Yoneda Y."/>
            <person name="Ishikawa T."/>
            <person name="Ozawa K."/>
            <person name="Tanaka T."/>
            <person name="Matsuura S."/>
            <person name="Kawai J."/>
            <person name="Okazaki Y."/>
            <person name="Muramatsu M."/>
            <person name="Inoue Y."/>
            <person name="Kira A."/>
            <person name="Hayashizaki Y."/>
        </authorList>
    </citation>
    <scope>NUCLEOTIDE SEQUENCE</scope>
    <source>
        <strain evidence="2">C57BL/6J</strain>
        <tissue evidence="2">Retina</tissue>
    </source>
</reference>
<sequence>MNCWNQFPRNTQLFFSIIFQQRAERSSQLIQFSICITNREKVAEPMNGSLVCCQCECVLGLGFKTCVRGSKPSPVRKSEAHNELKSDSESPYPELLAAIPPTCLQDPS</sequence>
<dbReference type="EMBL" id="AK044328">
    <property type="protein sequence ID" value="BAC31868.1"/>
    <property type="molecule type" value="mRNA"/>
</dbReference>
<dbReference type="AlphaFoldDB" id="Q8C8W8"/>
<feature type="compositionally biased region" description="Basic and acidic residues" evidence="1">
    <location>
        <begin position="76"/>
        <end position="88"/>
    </location>
</feature>
<accession>Q8C8W8</accession>
<dbReference type="OrthoDB" id="10513825at2759"/>
<gene>
    <name evidence="3" type="primary">Gm9979</name>
</gene>
<reference evidence="2" key="5">
    <citation type="submission" date="2001-07" db="EMBL/GenBank/DDBJ databases">
        <authorList>
            <person name="Adachi J."/>
            <person name="Aizawa K."/>
            <person name="Akimura T."/>
            <person name="Arakawa T."/>
            <person name="Bono H."/>
            <person name="Carninci P."/>
            <person name="Fukuda S."/>
            <person name="Furuno M."/>
            <person name="Hanagaki T."/>
            <person name="Hara A."/>
            <person name="Hashizume W."/>
            <person name="Hayashida K."/>
            <person name="Hayatsu N."/>
            <person name="Hiramoto K."/>
            <person name="Hiraoka T."/>
            <person name="Hirozane T."/>
            <person name="Hori F."/>
            <person name="Imotani K."/>
            <person name="Ishii Y."/>
            <person name="Itoh M."/>
            <person name="Kagawa I."/>
            <person name="Kasukawa T."/>
            <person name="Katoh H."/>
            <person name="Kawai J."/>
            <person name="Kojima Y."/>
            <person name="Kondo S."/>
            <person name="Konno H."/>
            <person name="Kouda M."/>
            <person name="Koya S."/>
            <person name="Kurihara C."/>
            <person name="Matsuyama T."/>
            <person name="Miyazaki A."/>
            <person name="Murata M."/>
            <person name="Nakamura M."/>
            <person name="Nishi K."/>
            <person name="Nomura K."/>
            <person name="Numazaki R."/>
            <person name="Ohno M."/>
            <person name="Ohsato N."/>
            <person name="Okazaki Y."/>
            <person name="Saito R."/>
            <person name="Saitoh H."/>
            <person name="Sakai C."/>
            <person name="Sakai K."/>
            <person name="Sakazume N."/>
            <person name="Sano H."/>
            <person name="Sasaki D."/>
            <person name="Shibata K."/>
            <person name="Shinagawa A."/>
            <person name="Shiraki T."/>
            <person name="Sogabe Y."/>
            <person name="Tagami M."/>
            <person name="Tagawa A."/>
            <person name="Takahashi F."/>
            <person name="Takaku-Akahira S."/>
            <person name="Takeda Y."/>
            <person name="Tanaka T."/>
            <person name="Tomaru A."/>
            <person name="Toya T."/>
            <person name="Yasunishi A."/>
            <person name="Muramatsu M."/>
            <person name="Hayashizaki Y."/>
        </authorList>
    </citation>
    <scope>NUCLEOTIDE SEQUENCE</scope>
    <source>
        <strain evidence="2">C57BL/6J</strain>
        <tissue evidence="2">Retina</tissue>
    </source>
</reference>
<feature type="region of interest" description="Disordered" evidence="1">
    <location>
        <begin position="70"/>
        <end position="94"/>
    </location>
</feature>
<reference evidence="2" key="7">
    <citation type="journal article" date="2005" name="Science">
        <title>The Transcriptional Landscape of the Mammalian Genome.</title>
        <authorList>
            <consortium name="The FANTOM Consortium"/>
            <consortium name="Riken Genome Exploration Research Group and Genome Science Group (Genome Network Project Core Group)"/>
        </authorList>
    </citation>
    <scope>NUCLEOTIDE SEQUENCE</scope>
    <source>
        <strain evidence="2">C57BL/6J</strain>
        <tissue evidence="2">Retina</tissue>
    </source>
</reference>
<protein>
    <submittedName>
        <fullName evidence="2">Uncharacterized protein</fullName>
    </submittedName>
</protein>
<evidence type="ECO:0000256" key="1">
    <source>
        <dbReference type="SAM" id="MobiDB-lite"/>
    </source>
</evidence>
<reference evidence="2" key="8">
    <citation type="journal article" date="2005" name="Science">
        <title>Antisense Transcription in the Mammalian Transcriptome.</title>
        <authorList>
            <consortium name="RIKEN Genome Exploration Research Group and Genome Science Group (Genome Network Project Core Group) and the FANTOM Consortium"/>
        </authorList>
    </citation>
    <scope>NUCLEOTIDE SEQUENCE</scope>
    <source>
        <strain evidence="2">C57BL/6J</strain>
        <tissue evidence="2">Retina</tissue>
    </source>
</reference>
<reference evidence="2" key="1">
    <citation type="journal article" date="1999" name="Methods Enzymol.">
        <title>High-efficiency full-length cDNA cloning.</title>
        <authorList>
            <person name="Carninci P."/>
            <person name="Hayashizaki Y."/>
        </authorList>
    </citation>
    <scope>NUCLEOTIDE SEQUENCE</scope>
    <source>
        <strain evidence="2">C57BL/6J</strain>
        <tissue evidence="2">Retina</tissue>
    </source>
</reference>
<proteinExistence type="evidence at transcript level"/>
<evidence type="ECO:0000313" key="3">
    <source>
        <dbReference type="MGI" id="MGI:3642885"/>
    </source>
</evidence>
<reference evidence="2" key="2">
    <citation type="journal article" date="2000" name="Genome Res.">
        <title>Normalization and subtraction of cap-trapper-selected cDNAs to prepare full-length cDNA libraries for rapid discovery of new genes.</title>
        <authorList>
            <person name="Carninci P."/>
            <person name="Shibata Y."/>
            <person name="Hayatsu N."/>
            <person name="Sugahara Y."/>
            <person name="Shibata K."/>
            <person name="Itoh M."/>
            <person name="Konno H."/>
            <person name="Okazaki Y."/>
            <person name="Muramatsu M."/>
            <person name="Hayashizaki Y."/>
        </authorList>
    </citation>
    <scope>NUCLEOTIDE SEQUENCE</scope>
    <source>
        <strain evidence="2">C57BL/6J</strain>
        <tissue evidence="2">Retina</tissue>
    </source>
</reference>
<organism evidence="2">
    <name type="scientific">Mus musculus</name>
    <name type="common">Mouse</name>
    <dbReference type="NCBI Taxonomy" id="10090"/>
    <lineage>
        <taxon>Eukaryota</taxon>
        <taxon>Metazoa</taxon>
        <taxon>Chordata</taxon>
        <taxon>Craniata</taxon>
        <taxon>Vertebrata</taxon>
        <taxon>Euteleostomi</taxon>
        <taxon>Mammalia</taxon>
        <taxon>Eutheria</taxon>
        <taxon>Euarchontoglires</taxon>
        <taxon>Glires</taxon>
        <taxon>Rodentia</taxon>
        <taxon>Myomorpha</taxon>
        <taxon>Muroidea</taxon>
        <taxon>Muridae</taxon>
        <taxon>Murinae</taxon>
        <taxon>Mus</taxon>
        <taxon>Mus</taxon>
    </lineage>
</organism>
<evidence type="ECO:0000313" key="2">
    <source>
        <dbReference type="EMBL" id="BAC31868.1"/>
    </source>
</evidence>